<protein>
    <recommendedName>
        <fullName evidence="3">SnoaL-like domain-containing protein</fullName>
    </recommendedName>
</protein>
<dbReference type="RefSeq" id="WP_211853761.1">
    <property type="nucleotide sequence ID" value="NZ_JAAGBB010000020.1"/>
</dbReference>
<name>A0ABS5F0L9_9PROT</name>
<sequence length="134" mass="15106">MARVTSSNHALAEAFFGRFAQAFATFEAGRIAALYVTPGVALRRDGSIVALTSERDVLRYYQAALDHYHHDGCRSCRWSQLTVTRMGRRCLLATVTWELLREDLTLLTTWRQSYSLSTFGDDGPKVFATAMHVE</sequence>
<keyword evidence="2" id="KW-1185">Reference proteome</keyword>
<organism evidence="1 2">
    <name type="scientific">Plastoroseomonas hellenica</name>
    <dbReference type="NCBI Taxonomy" id="2687306"/>
    <lineage>
        <taxon>Bacteria</taxon>
        <taxon>Pseudomonadati</taxon>
        <taxon>Pseudomonadota</taxon>
        <taxon>Alphaproteobacteria</taxon>
        <taxon>Acetobacterales</taxon>
        <taxon>Acetobacteraceae</taxon>
        <taxon>Plastoroseomonas</taxon>
    </lineage>
</organism>
<evidence type="ECO:0000313" key="1">
    <source>
        <dbReference type="EMBL" id="MBR0666087.1"/>
    </source>
</evidence>
<comment type="caution">
    <text evidence="1">The sequence shown here is derived from an EMBL/GenBank/DDBJ whole genome shotgun (WGS) entry which is preliminary data.</text>
</comment>
<proteinExistence type="predicted"/>
<evidence type="ECO:0008006" key="3">
    <source>
        <dbReference type="Google" id="ProtNLM"/>
    </source>
</evidence>
<dbReference type="EMBL" id="JAAGBB010000020">
    <property type="protein sequence ID" value="MBR0666087.1"/>
    <property type="molecule type" value="Genomic_DNA"/>
</dbReference>
<accession>A0ABS5F0L9</accession>
<evidence type="ECO:0000313" key="2">
    <source>
        <dbReference type="Proteomes" id="UP001196870"/>
    </source>
</evidence>
<gene>
    <name evidence="1" type="ORF">GXW71_17135</name>
</gene>
<reference evidence="2" key="1">
    <citation type="journal article" date="2021" name="Syst. Appl. Microbiol.">
        <title>Roseomonas hellenica sp. nov., isolated from roots of wild-growing Alkanna tinctoria.</title>
        <authorList>
            <person name="Rat A."/>
            <person name="Naranjo H.D."/>
            <person name="Lebbe L."/>
            <person name="Cnockaert M."/>
            <person name="Krigas N."/>
            <person name="Grigoriadou K."/>
            <person name="Maloupa E."/>
            <person name="Willems A."/>
        </authorList>
    </citation>
    <scope>NUCLEOTIDE SEQUENCE [LARGE SCALE GENOMIC DNA]</scope>
    <source>
        <strain evidence="2">LMG 31523</strain>
    </source>
</reference>
<dbReference type="Proteomes" id="UP001196870">
    <property type="component" value="Unassembled WGS sequence"/>
</dbReference>